<evidence type="ECO:0000256" key="1">
    <source>
        <dbReference type="ARBA" id="ARBA00004141"/>
    </source>
</evidence>
<keyword evidence="4 6" id="KW-0472">Membrane</keyword>
<keyword evidence="2 6" id="KW-0812">Transmembrane</keyword>
<dbReference type="InterPro" id="IPR006603">
    <property type="entry name" value="PQ-loop_rpt"/>
</dbReference>
<comment type="subcellular location">
    <subcellularLocation>
        <location evidence="1">Membrane</location>
        <topology evidence="1">Multi-pass membrane protein</topology>
    </subcellularLocation>
</comment>
<dbReference type="EMBL" id="JAULSV010000002">
    <property type="protein sequence ID" value="KAK0652134.1"/>
    <property type="molecule type" value="Genomic_DNA"/>
</dbReference>
<dbReference type="GO" id="GO:0005829">
    <property type="term" value="C:cytosol"/>
    <property type="evidence" value="ECO:0007669"/>
    <property type="project" value="GOC"/>
</dbReference>
<name>A0AA39YGU3_9PEZI</name>
<dbReference type="GO" id="GO:0042147">
    <property type="term" value="P:retrograde transport, endosome to Golgi"/>
    <property type="evidence" value="ECO:0007669"/>
    <property type="project" value="TreeGrafter"/>
</dbReference>
<dbReference type="GO" id="GO:0005768">
    <property type="term" value="C:endosome"/>
    <property type="evidence" value="ECO:0007669"/>
    <property type="project" value="TreeGrafter"/>
</dbReference>
<dbReference type="GO" id="GO:0005802">
    <property type="term" value="C:trans-Golgi network"/>
    <property type="evidence" value="ECO:0007669"/>
    <property type="project" value="TreeGrafter"/>
</dbReference>
<feature type="transmembrane region" description="Helical" evidence="6">
    <location>
        <begin position="6"/>
        <end position="25"/>
    </location>
</feature>
<evidence type="ECO:0008006" key="9">
    <source>
        <dbReference type="Google" id="ProtNLM"/>
    </source>
</evidence>
<feature type="transmembrane region" description="Helical" evidence="6">
    <location>
        <begin position="37"/>
        <end position="60"/>
    </location>
</feature>
<proteinExistence type="predicted"/>
<evidence type="ECO:0000256" key="4">
    <source>
        <dbReference type="ARBA" id="ARBA00023136"/>
    </source>
</evidence>
<dbReference type="PANTHER" id="PTHR14856:SF9">
    <property type="entry name" value="PQ-LOOP REPEAT-CONTAINING PROTEIN 1"/>
    <property type="match status" value="1"/>
</dbReference>
<dbReference type="GO" id="GO:0016020">
    <property type="term" value="C:membrane"/>
    <property type="evidence" value="ECO:0007669"/>
    <property type="project" value="UniProtKB-SubCell"/>
</dbReference>
<evidence type="ECO:0000256" key="6">
    <source>
        <dbReference type="SAM" id="Phobius"/>
    </source>
</evidence>
<keyword evidence="3 6" id="KW-1133">Transmembrane helix</keyword>
<feature type="transmembrane region" description="Helical" evidence="6">
    <location>
        <begin position="66"/>
        <end position="87"/>
    </location>
</feature>
<dbReference type="AlphaFoldDB" id="A0AA39YGU3"/>
<evidence type="ECO:0000256" key="5">
    <source>
        <dbReference type="SAM" id="MobiDB-lite"/>
    </source>
</evidence>
<sequence length="292" mass="32728">MAWLTTITGYLTPIFLVMSPVLSYSDQAYSMHRNKSSAGFSLDIPLIMLVASLCRIFYYPGARFDVALLIQSFVMVVIQVILLKIALDHRPAPASKGGDSAIPFARANEGFWERARPYQFWQWRSPKPYWQFVLSLFIGLTVCELILAPMHGVYPIYSSFVGYAGLAIEATLPLPQILANRRLRSCKGFRFSVLISWLVGDAMKMAWFFTSSTTIPWAFKICGIFQAGCDSFLGVQYLMYGSGPSLPAVIKEHPLSEWPESHNPFANPNPNPHTSGRDTPLGRRTSSTEKKI</sequence>
<gene>
    <name evidence="7" type="ORF">B0T16DRAFT_321687</name>
</gene>
<dbReference type="Proteomes" id="UP001174936">
    <property type="component" value="Unassembled WGS sequence"/>
</dbReference>
<evidence type="ECO:0000313" key="8">
    <source>
        <dbReference type="Proteomes" id="UP001174936"/>
    </source>
</evidence>
<feature type="transmembrane region" description="Helical" evidence="6">
    <location>
        <begin position="129"/>
        <end position="148"/>
    </location>
</feature>
<evidence type="ECO:0000256" key="2">
    <source>
        <dbReference type="ARBA" id="ARBA00022692"/>
    </source>
</evidence>
<dbReference type="InterPro" id="IPR052241">
    <property type="entry name" value="SLC66/Scramblase_ANY1"/>
</dbReference>
<comment type="caution">
    <text evidence="7">The sequence shown here is derived from an EMBL/GenBank/DDBJ whole genome shotgun (WGS) entry which is preliminary data.</text>
</comment>
<feature type="transmembrane region" description="Helical" evidence="6">
    <location>
        <begin position="191"/>
        <end position="209"/>
    </location>
</feature>
<accession>A0AA39YGU3</accession>
<protein>
    <recommendedName>
        <fullName evidence="9">PQ loop repeat protein</fullName>
    </recommendedName>
</protein>
<dbReference type="GO" id="GO:0045332">
    <property type="term" value="P:phospholipid translocation"/>
    <property type="evidence" value="ECO:0007669"/>
    <property type="project" value="TreeGrafter"/>
</dbReference>
<feature type="transmembrane region" description="Helical" evidence="6">
    <location>
        <begin position="160"/>
        <end position="179"/>
    </location>
</feature>
<reference evidence="7" key="1">
    <citation type="submission" date="2023-06" db="EMBL/GenBank/DDBJ databases">
        <title>Genome-scale phylogeny and comparative genomics of the fungal order Sordariales.</title>
        <authorList>
            <consortium name="Lawrence Berkeley National Laboratory"/>
            <person name="Hensen N."/>
            <person name="Bonometti L."/>
            <person name="Westerberg I."/>
            <person name="Brannstrom I.O."/>
            <person name="Guillou S."/>
            <person name="Cros-Aarteil S."/>
            <person name="Calhoun S."/>
            <person name="Haridas S."/>
            <person name="Kuo A."/>
            <person name="Mondo S."/>
            <person name="Pangilinan J."/>
            <person name="Riley R."/>
            <person name="Labutti K."/>
            <person name="Andreopoulos B."/>
            <person name="Lipzen A."/>
            <person name="Chen C."/>
            <person name="Yanf M."/>
            <person name="Daum C."/>
            <person name="Ng V."/>
            <person name="Clum A."/>
            <person name="Steindorff A."/>
            <person name="Ohm R."/>
            <person name="Martin F."/>
            <person name="Silar P."/>
            <person name="Natvig D."/>
            <person name="Lalanne C."/>
            <person name="Gautier V."/>
            <person name="Ament-Velasquez S.L."/>
            <person name="Kruys A."/>
            <person name="Hutchinson M.I."/>
            <person name="Powell A.J."/>
            <person name="Barry K."/>
            <person name="Miller A.N."/>
            <person name="Grigoriev I.V."/>
            <person name="Debuchy R."/>
            <person name="Gladieux P."/>
            <person name="Thoren M.H."/>
            <person name="Johannesson H."/>
        </authorList>
    </citation>
    <scope>NUCLEOTIDE SEQUENCE</scope>
    <source>
        <strain evidence="7">SMH2532-1</strain>
    </source>
</reference>
<dbReference type="Gene3D" id="1.20.1280.290">
    <property type="match status" value="2"/>
</dbReference>
<dbReference type="Pfam" id="PF04193">
    <property type="entry name" value="PQ-loop"/>
    <property type="match status" value="1"/>
</dbReference>
<keyword evidence="8" id="KW-1185">Reference proteome</keyword>
<evidence type="ECO:0000256" key="3">
    <source>
        <dbReference type="ARBA" id="ARBA00022989"/>
    </source>
</evidence>
<feature type="region of interest" description="Disordered" evidence="5">
    <location>
        <begin position="259"/>
        <end position="292"/>
    </location>
</feature>
<dbReference type="PANTHER" id="PTHR14856">
    <property type="entry name" value="PQ-LOOP REPEAT-CONTAINING PROTEIN 1-LIKE PROTEIN"/>
    <property type="match status" value="1"/>
</dbReference>
<organism evidence="7 8">
    <name type="scientific">Cercophora newfieldiana</name>
    <dbReference type="NCBI Taxonomy" id="92897"/>
    <lineage>
        <taxon>Eukaryota</taxon>
        <taxon>Fungi</taxon>
        <taxon>Dikarya</taxon>
        <taxon>Ascomycota</taxon>
        <taxon>Pezizomycotina</taxon>
        <taxon>Sordariomycetes</taxon>
        <taxon>Sordariomycetidae</taxon>
        <taxon>Sordariales</taxon>
        <taxon>Lasiosphaeriaceae</taxon>
        <taxon>Cercophora</taxon>
    </lineage>
</organism>
<evidence type="ECO:0000313" key="7">
    <source>
        <dbReference type="EMBL" id="KAK0652134.1"/>
    </source>
</evidence>